<dbReference type="SUPFAM" id="SSF49384">
    <property type="entry name" value="Carbohydrate-binding domain"/>
    <property type="match status" value="1"/>
</dbReference>
<reference evidence="2" key="1">
    <citation type="journal article" date="2020" name="mSystems">
        <title>Genome- and Community-Level Interaction Insights into Carbon Utilization and Element Cycling Functions of Hydrothermarchaeota in Hydrothermal Sediment.</title>
        <authorList>
            <person name="Zhou Z."/>
            <person name="Liu Y."/>
            <person name="Xu W."/>
            <person name="Pan J."/>
            <person name="Luo Z.H."/>
            <person name="Li M."/>
        </authorList>
    </citation>
    <scope>NUCLEOTIDE SEQUENCE [LARGE SCALE GENOMIC DNA]</scope>
    <source>
        <strain evidence="2">SpSt-381</strain>
    </source>
</reference>
<dbReference type="EMBL" id="DSQF01000008">
    <property type="protein sequence ID" value="HGZ42707.1"/>
    <property type="molecule type" value="Genomic_DNA"/>
</dbReference>
<feature type="signal peptide" evidence="1">
    <location>
        <begin position="1"/>
        <end position="43"/>
    </location>
</feature>
<feature type="chain" id="PRO_5032935403" description="T9SS type A sorting domain-containing protein" evidence="1">
    <location>
        <begin position="44"/>
        <end position="286"/>
    </location>
</feature>
<accession>A0A832I0F1</accession>
<evidence type="ECO:0000313" key="2">
    <source>
        <dbReference type="EMBL" id="HGZ42707.1"/>
    </source>
</evidence>
<dbReference type="GO" id="GO:0030246">
    <property type="term" value="F:carbohydrate binding"/>
    <property type="evidence" value="ECO:0007669"/>
    <property type="project" value="InterPro"/>
</dbReference>
<dbReference type="InterPro" id="IPR008965">
    <property type="entry name" value="CBM2/CBM3_carb-bd_dom_sf"/>
</dbReference>
<name>A0A832I0F1_UNCEI</name>
<organism evidence="2">
    <name type="scientific">Eiseniibacteriota bacterium</name>
    <dbReference type="NCBI Taxonomy" id="2212470"/>
    <lineage>
        <taxon>Bacteria</taxon>
        <taxon>Candidatus Eiseniibacteriota</taxon>
    </lineage>
</organism>
<evidence type="ECO:0000256" key="1">
    <source>
        <dbReference type="SAM" id="SignalP"/>
    </source>
</evidence>
<proteinExistence type="predicted"/>
<keyword evidence="1" id="KW-0732">Signal</keyword>
<dbReference type="AlphaFoldDB" id="A0A832I0F1"/>
<protein>
    <recommendedName>
        <fullName evidence="3">T9SS type A sorting domain-containing protein</fullName>
    </recommendedName>
</protein>
<gene>
    <name evidence="2" type="ORF">ENR23_04645</name>
</gene>
<comment type="caution">
    <text evidence="2">The sequence shown here is derived from an EMBL/GenBank/DDBJ whole genome shotgun (WGS) entry which is preliminary data.</text>
</comment>
<evidence type="ECO:0008006" key="3">
    <source>
        <dbReference type="Google" id="ProtNLM"/>
    </source>
</evidence>
<sequence>MNGPGRAARRAAPPHGVRRLARAAALAVALAALAAAGARPATAAGITVGFQQPTLTVSPGDTFLVQIVVSPAGDPFNAFDAPIRFDPVQLTFVPTSPVSAQRGVLMTAACSNTFHVFNARPDSLQITLSLLCNQVFVTGPGTVYQVKFRAATTPGVTTLRLGPSTAFFAAGFLVQPLVRHEMVVQIGAPASAPPRADDAGVRLEAPFPNPARGGRGMVRFALPAADDVRLEVLDVQGRRLATLAAGPRAAGEHTLAAPGGLAPGVYRVRLATGSGAVRERRWVALE</sequence>
<dbReference type="Gene3D" id="2.60.40.680">
    <property type="match status" value="1"/>
</dbReference>